<keyword evidence="5" id="KW-0833">Ubl conjugation pathway</keyword>
<reference evidence="8" key="1">
    <citation type="submission" date="2022-08" db="UniProtKB">
        <authorList>
            <consortium name="EnsemblMetazoa"/>
        </authorList>
    </citation>
    <scope>IDENTIFICATION</scope>
    <source>
        <strain evidence="8">05x7-T-G4-1.051#20</strain>
    </source>
</reference>
<evidence type="ECO:0000256" key="5">
    <source>
        <dbReference type="ARBA" id="ARBA00022786"/>
    </source>
</evidence>
<dbReference type="PANTHER" id="PTHR12493">
    <property type="entry name" value="CUE DOMAIN CONTAINING 2"/>
    <property type="match status" value="1"/>
</dbReference>
<name>A0A8W8J850_MAGGI</name>
<comment type="similarity">
    <text evidence="3">Belongs to the CUEDC2 family.</text>
</comment>
<dbReference type="EnsemblMetazoa" id="G17514.1">
    <property type="protein sequence ID" value="G17514.1:cds"/>
    <property type="gene ID" value="G17514"/>
</dbReference>
<keyword evidence="4" id="KW-0963">Cytoplasm</keyword>
<evidence type="ECO:0000256" key="2">
    <source>
        <dbReference type="ARBA" id="ARBA00004496"/>
    </source>
</evidence>
<sequence length="285" mass="32351">MATPGKELVVRGKLGEFLQSHGLEDSIGDIDEIVLSYVISILEDLGDDSNAEENIDVDQFAEMMEAYIPGFGNIDSVKVCEWMFELSYTIRADNQDKNQNSKDEEELCTKGDKPSGILPPTNDNTPTETNGNISPEEEEPNEDMQLLLEMFPNACTLEITHCLGLTKGNLESAAQLVLERAETGTSIKKPKEKSNFSPKKGLVLLDDKDLKKKMVERYGYQDTDEDKKTFRPPPLKQEPKKMLRYLDGRVVSTKGERFTEIKKEDSEEMKKTYVNLKPARKYRFH</sequence>
<dbReference type="OMA" id="CLKPQTE"/>
<evidence type="ECO:0000256" key="3">
    <source>
        <dbReference type="ARBA" id="ARBA00006106"/>
    </source>
</evidence>
<dbReference type="PANTHER" id="PTHR12493:SF0">
    <property type="entry name" value="CUE DOMAIN-CONTAINING PROTEIN 2"/>
    <property type="match status" value="1"/>
</dbReference>
<dbReference type="AlphaFoldDB" id="A0A8W8J850"/>
<dbReference type="Proteomes" id="UP000005408">
    <property type="component" value="Unassembled WGS sequence"/>
</dbReference>
<evidence type="ECO:0000256" key="6">
    <source>
        <dbReference type="ARBA" id="ARBA00023242"/>
    </source>
</evidence>
<protein>
    <recommendedName>
        <fullName evidence="10">CUE domain-containing protein 2</fullName>
    </recommendedName>
</protein>
<dbReference type="GO" id="GO:0005737">
    <property type="term" value="C:cytoplasm"/>
    <property type="evidence" value="ECO:0007669"/>
    <property type="project" value="UniProtKB-SubCell"/>
</dbReference>
<evidence type="ECO:0000313" key="8">
    <source>
        <dbReference type="EnsemblMetazoa" id="G17514.2:cds"/>
    </source>
</evidence>
<feature type="compositionally biased region" description="Basic and acidic residues" evidence="7">
    <location>
        <begin position="95"/>
        <end position="113"/>
    </location>
</feature>
<dbReference type="InterPro" id="IPR039805">
    <property type="entry name" value="CUE_CUED2"/>
</dbReference>
<comment type="subcellular location">
    <subcellularLocation>
        <location evidence="2">Cytoplasm</location>
    </subcellularLocation>
    <subcellularLocation>
        <location evidence="1">Nucleus</location>
    </subcellularLocation>
</comment>
<feature type="region of interest" description="Disordered" evidence="7">
    <location>
        <begin position="95"/>
        <end position="141"/>
    </location>
</feature>
<dbReference type="GO" id="GO:0005634">
    <property type="term" value="C:nucleus"/>
    <property type="evidence" value="ECO:0007669"/>
    <property type="project" value="UniProtKB-SubCell"/>
</dbReference>
<keyword evidence="9" id="KW-1185">Reference proteome</keyword>
<evidence type="ECO:0000256" key="1">
    <source>
        <dbReference type="ARBA" id="ARBA00004123"/>
    </source>
</evidence>
<evidence type="ECO:0000256" key="4">
    <source>
        <dbReference type="ARBA" id="ARBA00022490"/>
    </source>
</evidence>
<proteinExistence type="inferred from homology"/>
<accession>A0A8W8J850</accession>
<evidence type="ECO:0000256" key="7">
    <source>
        <dbReference type="SAM" id="MobiDB-lite"/>
    </source>
</evidence>
<keyword evidence="6" id="KW-0539">Nucleus</keyword>
<evidence type="ECO:0008006" key="10">
    <source>
        <dbReference type="Google" id="ProtNLM"/>
    </source>
</evidence>
<dbReference type="OrthoDB" id="10060331at2759"/>
<feature type="compositionally biased region" description="Low complexity" evidence="7">
    <location>
        <begin position="119"/>
        <end position="132"/>
    </location>
</feature>
<evidence type="ECO:0000313" key="9">
    <source>
        <dbReference type="Proteomes" id="UP000005408"/>
    </source>
</evidence>
<dbReference type="CDD" id="cd14367">
    <property type="entry name" value="CUE_CUED2"/>
    <property type="match status" value="1"/>
</dbReference>
<dbReference type="EnsemblMetazoa" id="G17514.2">
    <property type="protein sequence ID" value="G17514.2:cds"/>
    <property type="gene ID" value="G17514"/>
</dbReference>
<organism evidence="8 9">
    <name type="scientific">Magallana gigas</name>
    <name type="common">Pacific oyster</name>
    <name type="synonym">Crassostrea gigas</name>
    <dbReference type="NCBI Taxonomy" id="29159"/>
    <lineage>
        <taxon>Eukaryota</taxon>
        <taxon>Metazoa</taxon>
        <taxon>Spiralia</taxon>
        <taxon>Lophotrochozoa</taxon>
        <taxon>Mollusca</taxon>
        <taxon>Bivalvia</taxon>
        <taxon>Autobranchia</taxon>
        <taxon>Pteriomorphia</taxon>
        <taxon>Ostreida</taxon>
        <taxon>Ostreoidea</taxon>
        <taxon>Ostreidae</taxon>
        <taxon>Magallana</taxon>
    </lineage>
</organism>